<evidence type="ECO:0000256" key="1">
    <source>
        <dbReference type="ARBA" id="ARBA00022598"/>
    </source>
</evidence>
<dbReference type="Pfam" id="PF10079">
    <property type="entry name" value="Rossmann-like_BshC"/>
    <property type="match status" value="1"/>
</dbReference>
<keyword evidence="1 2" id="KW-0436">Ligase</keyword>
<dbReference type="STRING" id="472963.BKP45_19405"/>
<evidence type="ECO:0000259" key="3">
    <source>
        <dbReference type="Pfam" id="PF10079"/>
    </source>
</evidence>
<reference evidence="5 6" key="1">
    <citation type="submission" date="2016-10" db="EMBL/GenBank/DDBJ databases">
        <title>Draft genome sequences of four alkaliphilic bacteria belonging to the Anaerobacillus genus.</title>
        <authorList>
            <person name="Bassil N.M."/>
            <person name="Lloyd J.R."/>
        </authorList>
    </citation>
    <scope>NUCLEOTIDE SEQUENCE [LARGE SCALE GENOMIC DNA]</scope>
    <source>
        <strain evidence="5 6">DSM 22531</strain>
    </source>
</reference>
<comment type="function">
    <text evidence="2">Involved in bacillithiol (BSH) biosynthesis. May catalyze the last step of the pathway, the addition of cysteine to glucosamine malate (GlcN-Mal) to generate BSH.</text>
</comment>
<dbReference type="GO" id="GO:0016874">
    <property type="term" value="F:ligase activity"/>
    <property type="evidence" value="ECO:0007669"/>
    <property type="project" value="UniProtKB-UniRule"/>
</dbReference>
<keyword evidence="6" id="KW-1185">Reference proteome</keyword>
<dbReference type="InterPro" id="IPR011199">
    <property type="entry name" value="Bacillithiol_biosynth_BshC"/>
</dbReference>
<comment type="similarity">
    <text evidence="2">Belongs to the BshC family.</text>
</comment>
<organism evidence="5 6">
    <name type="scientific">Anaerobacillus alkalidiazotrophicus</name>
    <dbReference type="NCBI Taxonomy" id="472963"/>
    <lineage>
        <taxon>Bacteria</taxon>
        <taxon>Bacillati</taxon>
        <taxon>Bacillota</taxon>
        <taxon>Bacilli</taxon>
        <taxon>Bacillales</taxon>
        <taxon>Bacillaceae</taxon>
        <taxon>Anaerobacillus</taxon>
    </lineage>
</organism>
<dbReference type="HAMAP" id="MF_01867">
    <property type="entry name" value="BshC"/>
    <property type="match status" value="1"/>
</dbReference>
<evidence type="ECO:0000256" key="2">
    <source>
        <dbReference type="HAMAP-Rule" id="MF_01867"/>
    </source>
</evidence>
<dbReference type="Proteomes" id="UP000180057">
    <property type="component" value="Unassembled WGS sequence"/>
</dbReference>
<dbReference type="EC" id="6.-.-.-" evidence="2"/>
<evidence type="ECO:0000259" key="4">
    <source>
        <dbReference type="Pfam" id="PF24850"/>
    </source>
</evidence>
<dbReference type="PIRSF" id="PIRSF012535">
    <property type="entry name" value="UCP012535"/>
    <property type="match status" value="1"/>
</dbReference>
<name>A0A1S2M189_9BACI</name>
<proteinExistence type="inferred from homology"/>
<dbReference type="AlphaFoldDB" id="A0A1S2M189"/>
<dbReference type="EMBL" id="MLQS01000031">
    <property type="protein sequence ID" value="OIJ17737.1"/>
    <property type="molecule type" value="Genomic_DNA"/>
</dbReference>
<dbReference type="InterPro" id="IPR055398">
    <property type="entry name" value="Rossmann-like_BshC"/>
</dbReference>
<dbReference type="InterPro" id="IPR055399">
    <property type="entry name" value="CC_BshC"/>
</dbReference>
<protein>
    <recommendedName>
        <fullName evidence="2">Putative cysteine ligase BshC</fullName>
        <ecNumber evidence="2">6.-.-.-</ecNumber>
    </recommendedName>
</protein>
<dbReference type="RefSeq" id="WP_071390826.1">
    <property type="nucleotide sequence ID" value="NZ_MLQS01000031.1"/>
</dbReference>
<gene>
    <name evidence="2" type="primary">bshC</name>
    <name evidence="5" type="ORF">BKP45_19405</name>
</gene>
<feature type="domain" description="Bacillithiol biosynthesis BshC N-terminal Rossmann-like" evidence="3">
    <location>
        <begin position="1"/>
        <end position="380"/>
    </location>
</feature>
<evidence type="ECO:0000313" key="6">
    <source>
        <dbReference type="Proteomes" id="UP000180057"/>
    </source>
</evidence>
<accession>A0A1S2M189</accession>
<dbReference type="Pfam" id="PF24850">
    <property type="entry name" value="CC_BshC"/>
    <property type="match status" value="1"/>
</dbReference>
<feature type="domain" description="Bacillithiol biosynthesis BshC C-terminal coiled-coil" evidence="4">
    <location>
        <begin position="382"/>
        <end position="541"/>
    </location>
</feature>
<evidence type="ECO:0000313" key="5">
    <source>
        <dbReference type="EMBL" id="OIJ17737.1"/>
    </source>
</evidence>
<sequence>MKTTECLLRNQSKLMEQYHEPNDQFIQTFFDYSYQNNPYTQRYKELSKLHFQRACLFEHLLKFNKKYNCSNETVHNAKKLLDPKSVVVVGGQQAGVLTGPLYTIHKIITIIKLAKEQEEKLSVPVVPIFWIAGEDHDFEEINHIFSIHDSKLHKRKVDQQNSAKKSVSDLCLEQSEVLAFVKEVFLDGIETSVTNTLLSELNEIIAKSKNYVDFFSFLIHRLFKNSGIVLLDSHNPELRKLEIPYLKQMILNNEQINDKFLQSANALYNQGFGEPIERGENSAHLFYHYNGSRLLLERIDSNMFSDKKGICQFSKDDLLHLVEKQPENFSNNVVTRPLMQELLLPVLAFVGGPGEIAYWATLKEVFHLFGLKMPPVVPRLSMTIVSPQVNKLLEEFNISAIDAITYGSSKRRNELALWDEKDQINETLHEVLDEVEDLHQPLKDLVNRYDKGLEALALKNELIIKRELTFLARKLEKSLQQKYENQLLKFALIDVNLFPNNGLQERSLNILHYLNEYGLDFVERMTGLTLELNDKHKLIYLK</sequence>
<dbReference type="NCBIfam" id="TIGR03998">
    <property type="entry name" value="thiol_BshC"/>
    <property type="match status" value="1"/>
</dbReference>
<comment type="caution">
    <text evidence="5">The sequence shown here is derived from an EMBL/GenBank/DDBJ whole genome shotgun (WGS) entry which is preliminary data.</text>
</comment>